<accession>A0A4U0VU87</accession>
<evidence type="ECO:0000313" key="3">
    <source>
        <dbReference type="EMBL" id="TKA53138.1"/>
    </source>
</evidence>
<feature type="domain" description="Chorismate-utilising enzyme C-terminal" evidence="1">
    <location>
        <begin position="231"/>
        <end position="380"/>
    </location>
</feature>
<dbReference type="STRING" id="331657.A0A4U0VU87"/>
<dbReference type="Pfam" id="PF04715">
    <property type="entry name" value="Anth_synt_I_N"/>
    <property type="match status" value="1"/>
</dbReference>
<dbReference type="OrthoDB" id="1865897at2759"/>
<dbReference type="EMBL" id="NAJN01002404">
    <property type="protein sequence ID" value="TKA53138.1"/>
    <property type="molecule type" value="Genomic_DNA"/>
</dbReference>
<dbReference type="InterPro" id="IPR005801">
    <property type="entry name" value="ADC_synthase"/>
</dbReference>
<name>A0A4U0VU87_9PEZI</name>
<evidence type="ECO:0000259" key="2">
    <source>
        <dbReference type="Pfam" id="PF04715"/>
    </source>
</evidence>
<evidence type="ECO:0000313" key="4">
    <source>
        <dbReference type="Proteomes" id="UP000308768"/>
    </source>
</evidence>
<dbReference type="GO" id="GO:0000162">
    <property type="term" value="P:L-tryptophan biosynthetic process"/>
    <property type="evidence" value="ECO:0007669"/>
    <property type="project" value="TreeGrafter"/>
</dbReference>
<sequence>MAGRLGIQPSLDTAREILSSAINLPRPPNLVPLRASISAEFLTPSSIYLKVAAKSESKLSFLFESAATTETIGRYSFVGADPRKVIKTGAGHGEETDPLPLLDQELAKSRVASIPGLPLPPMTGGAVGYVGYDCVRYFEPKTKRPMKDVLKVPESFFMLFDTMIAFDHFYQLVNVITYLKVPENLDDLEQAYEDARKVLQKMVSTLKSKDTPLPPQPPIELDQQYKSNIGQDGYESHVKLLKEHITKGDIIQAVPSQRFARPTSLHPFNIYRTLRTVNPSPYLFFLDCEDFHIVGASPELLVKEEAGRIITHPIAGTVKRGKTLEQDEALAEELRSSLKDRAEHVMLVDLARNDVNRVCDPLSTRVDRLMVVQKFSHVQSYPKCQEYYDRARLASTRSGLYFLQVR</sequence>
<comment type="caution">
    <text evidence="3">The sequence shown here is derived from an EMBL/GenBank/DDBJ whole genome shotgun (WGS) entry which is preliminary data.</text>
</comment>
<keyword evidence="4" id="KW-1185">Reference proteome</keyword>
<dbReference type="SUPFAM" id="SSF56322">
    <property type="entry name" value="ADC synthase"/>
    <property type="match status" value="1"/>
</dbReference>
<evidence type="ECO:0008006" key="5">
    <source>
        <dbReference type="Google" id="ProtNLM"/>
    </source>
</evidence>
<evidence type="ECO:0000259" key="1">
    <source>
        <dbReference type="Pfam" id="PF00425"/>
    </source>
</evidence>
<dbReference type="InterPro" id="IPR015890">
    <property type="entry name" value="Chorismate_C"/>
</dbReference>
<dbReference type="Gene3D" id="3.60.120.10">
    <property type="entry name" value="Anthranilate synthase"/>
    <property type="match status" value="1"/>
</dbReference>
<dbReference type="Pfam" id="PF00425">
    <property type="entry name" value="Chorismate_bind"/>
    <property type="match status" value="1"/>
</dbReference>
<dbReference type="InterPro" id="IPR006805">
    <property type="entry name" value="Anth_synth_I_N"/>
</dbReference>
<organism evidence="3 4">
    <name type="scientific">Cryomyces minteri</name>
    <dbReference type="NCBI Taxonomy" id="331657"/>
    <lineage>
        <taxon>Eukaryota</taxon>
        <taxon>Fungi</taxon>
        <taxon>Dikarya</taxon>
        <taxon>Ascomycota</taxon>
        <taxon>Pezizomycotina</taxon>
        <taxon>Dothideomycetes</taxon>
        <taxon>Dothideomycetes incertae sedis</taxon>
        <taxon>Cryomyces</taxon>
    </lineage>
</organism>
<dbReference type="PANTHER" id="PTHR11236:SF9">
    <property type="entry name" value="ANTHRANILATE SYNTHASE COMPONENT 1"/>
    <property type="match status" value="1"/>
</dbReference>
<dbReference type="AlphaFoldDB" id="A0A4U0VU87"/>
<dbReference type="Proteomes" id="UP000308768">
    <property type="component" value="Unassembled WGS sequence"/>
</dbReference>
<dbReference type="PANTHER" id="PTHR11236">
    <property type="entry name" value="AMINOBENZOATE/ANTHRANILATE SYNTHASE"/>
    <property type="match status" value="1"/>
</dbReference>
<dbReference type="PRINTS" id="PR00095">
    <property type="entry name" value="ANTSNTHASEI"/>
</dbReference>
<proteinExistence type="predicted"/>
<feature type="domain" description="Anthranilate synthase component I N-terminal" evidence="2">
    <location>
        <begin position="42"/>
        <end position="173"/>
    </location>
</feature>
<reference evidence="3 4" key="1">
    <citation type="submission" date="2017-03" db="EMBL/GenBank/DDBJ databases">
        <title>Genomes of endolithic fungi from Antarctica.</title>
        <authorList>
            <person name="Coleine C."/>
            <person name="Masonjones S."/>
            <person name="Stajich J.E."/>
        </authorList>
    </citation>
    <scope>NUCLEOTIDE SEQUENCE [LARGE SCALE GENOMIC DNA]</scope>
    <source>
        <strain evidence="3 4">CCFEE 5187</strain>
    </source>
</reference>
<dbReference type="InterPro" id="IPR019999">
    <property type="entry name" value="Anth_synth_I-like"/>
</dbReference>
<protein>
    <recommendedName>
        <fullName evidence="5">Anthranilate synthase component 1</fullName>
    </recommendedName>
</protein>
<gene>
    <name evidence="3" type="ORF">B0A49_12018</name>
</gene>